<dbReference type="PANTHER" id="PTHR48011:SF51">
    <property type="entry name" value="PROTEIN KINASE SUPERFAMILY PROTEIN"/>
    <property type="match status" value="1"/>
</dbReference>
<evidence type="ECO:0000256" key="2">
    <source>
        <dbReference type="SAM" id="MobiDB-lite"/>
    </source>
</evidence>
<dbReference type="PROSITE" id="PS00108">
    <property type="entry name" value="PROTEIN_KINASE_ST"/>
    <property type="match status" value="1"/>
</dbReference>
<evidence type="ECO:0000256" key="1">
    <source>
        <dbReference type="RuleBase" id="RU000304"/>
    </source>
</evidence>
<sequence>MKWQKDRVLGSGSYGTVYLGVPTNNPYIEPAYIAIKTSRLESSSTLQKERRILSRFVGCPEIVRCLGAELSIECGLHYYNLLLEYASGGTLQDLINRSGGKLEEHDVRRYTRMILKGLLSLHEQGYVHCDLKPANILVFSTRGGVSEVKITDFGLSKIPGEENEFMRKRFSFRGTPYYMSPESVLLGIITPSLDIWSLGCVVVEMVTGNVAWDSSLSTDELMVKIACGDQTKIPETMSELGKDFLRGCFERNPLKRLTAEMLLLHPFLVEGSQGSPSAGSALGCSSSASMKPFASKNFLPPPGFSLNTNKPPSPEKRPPPTSWLQAMNTNCMFTISAFDRPMKQSSIIRPYLLFPS</sequence>
<dbReference type="GO" id="GO:0004674">
    <property type="term" value="F:protein serine/threonine kinase activity"/>
    <property type="evidence" value="ECO:0007669"/>
    <property type="project" value="UniProtKB-KW"/>
</dbReference>
<evidence type="ECO:0000313" key="4">
    <source>
        <dbReference type="RefSeq" id="XP_018841314.1"/>
    </source>
</evidence>
<organism evidence="3 4">
    <name type="scientific">Juglans regia</name>
    <name type="common">English walnut</name>
    <dbReference type="NCBI Taxonomy" id="51240"/>
    <lineage>
        <taxon>Eukaryota</taxon>
        <taxon>Viridiplantae</taxon>
        <taxon>Streptophyta</taxon>
        <taxon>Embryophyta</taxon>
        <taxon>Tracheophyta</taxon>
        <taxon>Spermatophyta</taxon>
        <taxon>Magnoliopsida</taxon>
        <taxon>eudicotyledons</taxon>
        <taxon>Gunneridae</taxon>
        <taxon>Pentapetalae</taxon>
        <taxon>rosids</taxon>
        <taxon>fabids</taxon>
        <taxon>Fagales</taxon>
        <taxon>Juglandaceae</taxon>
        <taxon>Juglans</taxon>
    </lineage>
</organism>
<keyword evidence="1" id="KW-0418">Kinase</keyword>
<dbReference type="PROSITE" id="PS50011">
    <property type="entry name" value="PROTEIN_KINASE_DOM"/>
    <property type="match status" value="1"/>
</dbReference>
<dbReference type="CDD" id="cd06606">
    <property type="entry name" value="STKc_MAPKKK"/>
    <property type="match status" value="1"/>
</dbReference>
<reference evidence="4" key="1">
    <citation type="submission" date="2025-08" db="UniProtKB">
        <authorList>
            <consortium name="RefSeq"/>
        </authorList>
    </citation>
    <scope>IDENTIFICATION</scope>
    <source>
        <tissue evidence="4">Leaves</tissue>
    </source>
</reference>
<name>A0A2I4GBL8_JUGRE</name>
<dbReference type="InterPro" id="IPR052751">
    <property type="entry name" value="Plant_MAPKKK"/>
</dbReference>
<dbReference type="OrthoDB" id="25592at2759"/>
<evidence type="ECO:0000313" key="3">
    <source>
        <dbReference type="Proteomes" id="UP000235220"/>
    </source>
</evidence>
<gene>
    <name evidence="4" type="primary">LOC109006478</name>
</gene>
<dbReference type="InterPro" id="IPR011009">
    <property type="entry name" value="Kinase-like_dom_sf"/>
</dbReference>
<keyword evidence="1" id="KW-0067">ATP-binding</keyword>
<dbReference type="AlphaFoldDB" id="A0A2I4GBL8"/>
<dbReference type="GO" id="GO:0005524">
    <property type="term" value="F:ATP binding"/>
    <property type="evidence" value="ECO:0007669"/>
    <property type="project" value="UniProtKB-UniRule"/>
</dbReference>
<dbReference type="InterPro" id="IPR017441">
    <property type="entry name" value="Protein_kinase_ATP_BS"/>
</dbReference>
<dbReference type="InterPro" id="IPR000719">
    <property type="entry name" value="Prot_kinase_dom"/>
</dbReference>
<dbReference type="KEGG" id="jre:109006478"/>
<dbReference type="InterPro" id="IPR008271">
    <property type="entry name" value="Ser/Thr_kinase_AS"/>
</dbReference>
<accession>A0A2I4GBL8</accession>
<dbReference type="RefSeq" id="XP_018841314.1">
    <property type="nucleotide sequence ID" value="XM_018985769.1"/>
</dbReference>
<comment type="similarity">
    <text evidence="1">Belongs to the protein kinase superfamily.</text>
</comment>
<dbReference type="STRING" id="51240.A0A2I4GBL8"/>
<keyword evidence="1" id="KW-0808">Transferase</keyword>
<dbReference type="GeneID" id="109006478"/>
<dbReference type="SUPFAM" id="SSF56112">
    <property type="entry name" value="Protein kinase-like (PK-like)"/>
    <property type="match status" value="1"/>
</dbReference>
<protein>
    <submittedName>
        <fullName evidence="4">Mitogen-activated protein kinase kinase kinase 17-like</fullName>
    </submittedName>
</protein>
<dbReference type="GO" id="GO:0004672">
    <property type="term" value="F:protein kinase activity"/>
    <property type="evidence" value="ECO:0000318"/>
    <property type="project" value="GO_Central"/>
</dbReference>
<dbReference type="Pfam" id="PF00069">
    <property type="entry name" value="Pkinase"/>
    <property type="match status" value="1"/>
</dbReference>
<proteinExistence type="inferred from homology"/>
<keyword evidence="3" id="KW-1185">Reference proteome</keyword>
<feature type="region of interest" description="Disordered" evidence="2">
    <location>
        <begin position="304"/>
        <end position="323"/>
    </location>
</feature>
<dbReference type="PROSITE" id="PS00107">
    <property type="entry name" value="PROTEIN_KINASE_ATP"/>
    <property type="match status" value="1"/>
</dbReference>
<keyword evidence="1" id="KW-0547">Nucleotide-binding</keyword>
<dbReference type="SMART" id="SM00220">
    <property type="entry name" value="S_TKc"/>
    <property type="match status" value="1"/>
</dbReference>
<dbReference type="PANTHER" id="PTHR48011">
    <property type="entry name" value="CCR4-NOT TRANSCRIPTIONAL COMPLEX SUBUNIT CAF120-RELATED"/>
    <property type="match status" value="1"/>
</dbReference>
<dbReference type="Proteomes" id="UP000235220">
    <property type="component" value="Chromosome 16"/>
</dbReference>
<dbReference type="GO" id="GO:0007165">
    <property type="term" value="P:signal transduction"/>
    <property type="evidence" value="ECO:0000318"/>
    <property type="project" value="GO_Central"/>
</dbReference>
<dbReference type="Gramene" id="Jr16_16610_p1">
    <property type="protein sequence ID" value="cds.Jr16_16610_p1"/>
    <property type="gene ID" value="Jr16_16610"/>
</dbReference>
<keyword evidence="1" id="KW-0723">Serine/threonine-protein kinase</keyword>
<dbReference type="Gene3D" id="1.10.510.10">
    <property type="entry name" value="Transferase(Phosphotransferase) domain 1"/>
    <property type="match status" value="1"/>
</dbReference>